<dbReference type="Pfam" id="PF00072">
    <property type="entry name" value="Response_reg"/>
    <property type="match status" value="1"/>
</dbReference>
<dbReference type="SUPFAM" id="SSF47384">
    <property type="entry name" value="Homodimeric domain of signal transducing histidine kinase"/>
    <property type="match status" value="1"/>
</dbReference>
<feature type="coiled-coil region" evidence="8">
    <location>
        <begin position="2"/>
        <end position="29"/>
    </location>
</feature>
<keyword evidence="6" id="KW-0902">Two-component regulatory system</keyword>
<evidence type="ECO:0000256" key="2">
    <source>
        <dbReference type="ARBA" id="ARBA00022679"/>
    </source>
</evidence>
<dbReference type="InterPro" id="IPR001789">
    <property type="entry name" value="Sig_transdc_resp-reg_receiver"/>
</dbReference>
<evidence type="ECO:0000256" key="8">
    <source>
        <dbReference type="SAM" id="Coils"/>
    </source>
</evidence>
<dbReference type="PROSITE" id="PS50113">
    <property type="entry name" value="PAC"/>
    <property type="match status" value="2"/>
</dbReference>
<dbReference type="GO" id="GO:0006355">
    <property type="term" value="P:regulation of DNA-templated transcription"/>
    <property type="evidence" value="ECO:0007669"/>
    <property type="project" value="InterPro"/>
</dbReference>
<dbReference type="InterPro" id="IPR001610">
    <property type="entry name" value="PAC"/>
</dbReference>
<dbReference type="Pfam" id="PF00989">
    <property type="entry name" value="PAS"/>
    <property type="match status" value="2"/>
</dbReference>
<dbReference type="GO" id="GO:0005524">
    <property type="term" value="F:ATP binding"/>
    <property type="evidence" value="ECO:0007669"/>
    <property type="project" value="UniProtKB-KW"/>
</dbReference>
<protein>
    <submittedName>
        <fullName evidence="13">Sensory transduction histidine kinase</fullName>
    </submittedName>
</protein>
<dbReference type="InterPro" id="IPR000700">
    <property type="entry name" value="PAS-assoc_C"/>
</dbReference>
<dbReference type="PANTHER" id="PTHR43065">
    <property type="entry name" value="SENSOR HISTIDINE KINASE"/>
    <property type="match status" value="1"/>
</dbReference>
<evidence type="ECO:0000256" key="4">
    <source>
        <dbReference type="ARBA" id="ARBA00022777"/>
    </source>
</evidence>
<evidence type="ECO:0000256" key="3">
    <source>
        <dbReference type="ARBA" id="ARBA00022741"/>
    </source>
</evidence>
<keyword evidence="3" id="KW-0547">Nucleotide-binding</keyword>
<dbReference type="PROSITE" id="PS50110">
    <property type="entry name" value="RESPONSE_REGULATORY"/>
    <property type="match status" value="1"/>
</dbReference>
<dbReference type="Gene3D" id="3.30.450.20">
    <property type="entry name" value="PAS domain"/>
    <property type="match status" value="2"/>
</dbReference>
<dbReference type="SMART" id="SM00086">
    <property type="entry name" value="PAC"/>
    <property type="match status" value="2"/>
</dbReference>
<keyword evidence="2" id="KW-0808">Transferase</keyword>
<dbReference type="InterPro" id="IPR013767">
    <property type="entry name" value="PAS_fold"/>
</dbReference>
<name>A0A0P7ZKZ2_9EURY</name>
<feature type="domain" description="Histidine kinase" evidence="9">
    <location>
        <begin position="318"/>
        <end position="540"/>
    </location>
</feature>
<keyword evidence="8" id="KW-0175">Coiled coil</keyword>
<dbReference type="PRINTS" id="PR00344">
    <property type="entry name" value="BCTRLSENSOR"/>
</dbReference>
<dbReference type="SMART" id="SM00448">
    <property type="entry name" value="REC"/>
    <property type="match status" value="1"/>
</dbReference>
<proteinExistence type="predicted"/>
<dbReference type="PATRIC" id="fig|1719120.3.peg.723"/>
<dbReference type="CDD" id="cd00082">
    <property type="entry name" value="HisKA"/>
    <property type="match status" value="1"/>
</dbReference>
<evidence type="ECO:0000259" key="10">
    <source>
        <dbReference type="PROSITE" id="PS50110"/>
    </source>
</evidence>
<comment type="caution">
    <text evidence="13">The sequence shown here is derived from an EMBL/GenBank/DDBJ whole genome shotgun (WGS) entry which is preliminary data.</text>
</comment>
<dbReference type="InterPro" id="IPR036890">
    <property type="entry name" value="HATPase_C_sf"/>
</dbReference>
<reference evidence="13 14" key="1">
    <citation type="submission" date="2015-09" db="EMBL/GenBank/DDBJ databases">
        <title>A metagenomics-based metabolic model of nitrate-dependent anaerobic oxidation of methane by Methanoperedens-like archaea.</title>
        <authorList>
            <person name="Arshad A."/>
            <person name="Speth D.R."/>
            <person name="De Graaf R.M."/>
            <person name="Op Den Camp H.J."/>
            <person name="Jetten M.S."/>
            <person name="Welte C.U."/>
        </authorList>
    </citation>
    <scope>NUCLEOTIDE SEQUENCE [LARGE SCALE GENOMIC DNA]</scope>
</reference>
<dbReference type="Gene3D" id="3.30.565.10">
    <property type="entry name" value="Histidine kinase-like ATPase, C-terminal domain"/>
    <property type="match status" value="1"/>
</dbReference>
<feature type="domain" description="PAC" evidence="12">
    <location>
        <begin position="91"/>
        <end position="143"/>
    </location>
</feature>
<evidence type="ECO:0000256" key="1">
    <source>
        <dbReference type="ARBA" id="ARBA00022553"/>
    </source>
</evidence>
<dbReference type="NCBIfam" id="TIGR00229">
    <property type="entry name" value="sensory_box"/>
    <property type="match status" value="2"/>
</dbReference>
<dbReference type="CDD" id="cd17546">
    <property type="entry name" value="REC_hyHK_CKI1_RcsC-like"/>
    <property type="match status" value="1"/>
</dbReference>
<evidence type="ECO:0000259" key="11">
    <source>
        <dbReference type="PROSITE" id="PS50112"/>
    </source>
</evidence>
<dbReference type="SUPFAM" id="SSF52172">
    <property type="entry name" value="CheY-like"/>
    <property type="match status" value="1"/>
</dbReference>
<dbReference type="SMART" id="SM00387">
    <property type="entry name" value="HATPase_c"/>
    <property type="match status" value="1"/>
</dbReference>
<feature type="domain" description="PAS" evidence="11">
    <location>
        <begin position="179"/>
        <end position="251"/>
    </location>
</feature>
<evidence type="ECO:0000259" key="9">
    <source>
        <dbReference type="PROSITE" id="PS50109"/>
    </source>
</evidence>
<dbReference type="EMBL" id="LKCM01000060">
    <property type="protein sequence ID" value="KPQ44742.1"/>
    <property type="molecule type" value="Genomic_DNA"/>
</dbReference>
<dbReference type="Proteomes" id="UP000050360">
    <property type="component" value="Unassembled WGS sequence"/>
</dbReference>
<dbReference type="SMART" id="SM00091">
    <property type="entry name" value="PAS"/>
    <property type="match status" value="2"/>
</dbReference>
<dbReference type="InterPro" id="IPR011006">
    <property type="entry name" value="CheY-like_superfamily"/>
</dbReference>
<dbReference type="PROSITE" id="PS50112">
    <property type="entry name" value="PAS"/>
    <property type="match status" value="2"/>
</dbReference>
<dbReference type="InterPro" id="IPR004358">
    <property type="entry name" value="Sig_transdc_His_kin-like_C"/>
</dbReference>
<dbReference type="Pfam" id="PF00512">
    <property type="entry name" value="HisKA"/>
    <property type="match status" value="1"/>
</dbReference>
<evidence type="ECO:0000256" key="5">
    <source>
        <dbReference type="ARBA" id="ARBA00022840"/>
    </source>
</evidence>
<gene>
    <name evidence="13" type="ORF">MPEBLZ_00663</name>
</gene>
<dbReference type="PANTHER" id="PTHR43065:SF46">
    <property type="entry name" value="C4-DICARBOXYLATE TRANSPORT SENSOR PROTEIN DCTB"/>
    <property type="match status" value="1"/>
</dbReference>
<feature type="domain" description="Response regulatory" evidence="10">
    <location>
        <begin position="562"/>
        <end position="678"/>
    </location>
</feature>
<accession>A0A0P7ZKZ2</accession>
<dbReference type="InterPro" id="IPR035965">
    <property type="entry name" value="PAS-like_dom_sf"/>
</dbReference>
<feature type="coiled-coil region" evidence="8">
    <location>
        <begin position="138"/>
        <end position="193"/>
    </location>
</feature>
<dbReference type="Pfam" id="PF02518">
    <property type="entry name" value="HATPase_c"/>
    <property type="match status" value="1"/>
</dbReference>
<dbReference type="SUPFAM" id="SSF55874">
    <property type="entry name" value="ATPase domain of HSP90 chaperone/DNA topoisomerase II/histidine kinase"/>
    <property type="match status" value="1"/>
</dbReference>
<feature type="domain" description="PAS" evidence="11">
    <location>
        <begin position="19"/>
        <end position="64"/>
    </location>
</feature>
<evidence type="ECO:0000259" key="12">
    <source>
        <dbReference type="PROSITE" id="PS50113"/>
    </source>
</evidence>
<feature type="domain" description="PAC" evidence="12">
    <location>
        <begin position="249"/>
        <end position="305"/>
    </location>
</feature>
<keyword evidence="1 7" id="KW-0597">Phosphoprotein</keyword>
<dbReference type="SMART" id="SM00388">
    <property type="entry name" value="HisKA"/>
    <property type="match status" value="1"/>
</dbReference>
<evidence type="ECO:0000313" key="14">
    <source>
        <dbReference type="Proteomes" id="UP000050360"/>
    </source>
</evidence>
<dbReference type="GO" id="GO:0000155">
    <property type="term" value="F:phosphorelay sensor kinase activity"/>
    <property type="evidence" value="ECO:0007669"/>
    <property type="project" value="InterPro"/>
</dbReference>
<keyword evidence="4 13" id="KW-0418">Kinase</keyword>
<dbReference type="InterPro" id="IPR000014">
    <property type="entry name" value="PAS"/>
</dbReference>
<dbReference type="InterPro" id="IPR003594">
    <property type="entry name" value="HATPase_dom"/>
</dbReference>
<dbReference type="PROSITE" id="PS50109">
    <property type="entry name" value="HIS_KIN"/>
    <property type="match status" value="1"/>
</dbReference>
<sequence>ELEKEIIDRKRAEEALRESEEKYRTIIETANEGIWISDTRGRITFVNKRMAEMIGYSPEEMMGKLACDFMDEEARALGRLNLERRRLGLRDSFEQKYIRKDGTIFWALVSVTPLWNKDGRIIAYMGMLTDIIQRKLAEEALRKAHDELELRVQERTAELKEANIELETEINERKLAEEKIREQAALLDNAQEAIGVKNLENRLIYWNKGAQRLYGWTAEEAIGKNPIEFLFKDKEEPPQLIEAKKIVLEKGEWTGVLHQLTKYGKEVIVESHWTLIYDSEGKPKSILTINMDITEKKMFEAHLLRAQRMESIGILAGGIAHNLNNMLTPIMLSLQILKGKFKDEQSQRLLTILENNSQRSADLIKQVLLFSRGIDGERTPLQPKHLIIEIEKVARETFPRNIEIRTDIPENLFTISGDITQLHQVIMNLCVNARDAMPDGGTLSIAASNFFIDENYARMHTEAKVNSYVAIAVSDTGTGIPPEILDRIFDPFFTTKEIGKGTGLGLSTALAIVKSHGGFINVYSEVGKGTKFSIYLPAIKTRTEIQNAQEQKLELLAGHGELVLVAEDEESIREVTVSTLEKNGYIALAAEDGADAVVLYAQNKDKVKVVLMDIMMPIMDGQASIRAIHKINPQTKVIVVSGLTEKDKLAEIASSHAKAFLPKPYTAQKLLKTIHEVMIEGDKK</sequence>
<dbReference type="InterPro" id="IPR003661">
    <property type="entry name" value="HisK_dim/P_dom"/>
</dbReference>
<keyword evidence="5" id="KW-0067">ATP-binding</keyword>
<dbReference type="Gene3D" id="3.40.50.2300">
    <property type="match status" value="1"/>
</dbReference>
<dbReference type="Gene3D" id="6.10.250.490">
    <property type="match status" value="1"/>
</dbReference>
<dbReference type="Gene3D" id="1.10.287.130">
    <property type="match status" value="1"/>
</dbReference>
<feature type="modified residue" description="4-aspartylphosphate" evidence="7">
    <location>
        <position position="613"/>
    </location>
</feature>
<dbReference type="InterPro" id="IPR005467">
    <property type="entry name" value="His_kinase_dom"/>
</dbReference>
<feature type="non-terminal residue" evidence="13">
    <location>
        <position position="1"/>
    </location>
</feature>
<dbReference type="AlphaFoldDB" id="A0A0P7ZKZ2"/>
<organism evidence="13 14">
    <name type="scientific">Candidatus Methanoperedens nitratireducens</name>
    <dbReference type="NCBI Taxonomy" id="1392998"/>
    <lineage>
        <taxon>Archaea</taxon>
        <taxon>Methanobacteriati</taxon>
        <taxon>Methanobacteriota</taxon>
        <taxon>Stenosarchaea group</taxon>
        <taxon>Methanomicrobia</taxon>
        <taxon>Methanosarcinales</taxon>
        <taxon>ANME-2 cluster</taxon>
        <taxon>Candidatus Methanoperedentaceae</taxon>
        <taxon>Candidatus Methanoperedens</taxon>
    </lineage>
</organism>
<evidence type="ECO:0000256" key="6">
    <source>
        <dbReference type="ARBA" id="ARBA00023012"/>
    </source>
</evidence>
<dbReference type="CDD" id="cd00130">
    <property type="entry name" value="PAS"/>
    <property type="match status" value="2"/>
</dbReference>
<dbReference type="SUPFAM" id="SSF55785">
    <property type="entry name" value="PYP-like sensor domain (PAS domain)"/>
    <property type="match status" value="2"/>
</dbReference>
<evidence type="ECO:0000256" key="7">
    <source>
        <dbReference type="PROSITE-ProRule" id="PRU00169"/>
    </source>
</evidence>
<evidence type="ECO:0000313" key="13">
    <source>
        <dbReference type="EMBL" id="KPQ44742.1"/>
    </source>
</evidence>
<dbReference type="InterPro" id="IPR036097">
    <property type="entry name" value="HisK_dim/P_sf"/>
</dbReference>